<gene>
    <name evidence="4" type="ordered locus">Snas_2820</name>
</gene>
<evidence type="ECO:0000256" key="2">
    <source>
        <dbReference type="SAM" id="Phobius"/>
    </source>
</evidence>
<evidence type="ECO:0000313" key="5">
    <source>
        <dbReference type="Proteomes" id="UP000000844"/>
    </source>
</evidence>
<dbReference type="RefSeq" id="WP_013018067.1">
    <property type="nucleotide sequence ID" value="NC_013947.1"/>
</dbReference>
<keyword evidence="2" id="KW-1133">Transmembrane helix</keyword>
<sequence>MTQPEHEAPTDRRPARLRPPRHRVEPRAKGLWTVHALLVVLPPVAALAVLAILLPPARGWLTAGLVVVAVLGIGYVLVMPRWRYRVHRWETTEEAVYTASGWLRQEWRVAPMSRIQTIDTSRGPLQRMFRLSSLTITTASAKGAIAINGLDHEIADDLAHQLTAITQATPGDAT</sequence>
<dbReference type="KEGG" id="sna:Snas_2820"/>
<reference evidence="4 5" key="1">
    <citation type="journal article" date="2009" name="Stand. Genomic Sci.">
        <title>Complete genome sequence of Stackebrandtia nassauensis type strain (LLR-40K-21).</title>
        <authorList>
            <person name="Munk C."/>
            <person name="Lapidus A."/>
            <person name="Copeland A."/>
            <person name="Jando M."/>
            <person name="Mayilraj S."/>
            <person name="Glavina Del Rio T."/>
            <person name="Nolan M."/>
            <person name="Chen F."/>
            <person name="Lucas S."/>
            <person name="Tice H."/>
            <person name="Cheng J.F."/>
            <person name="Han C."/>
            <person name="Detter J.C."/>
            <person name="Bruce D."/>
            <person name="Goodwin L."/>
            <person name="Chain P."/>
            <person name="Pitluck S."/>
            <person name="Goker M."/>
            <person name="Ovchinikova G."/>
            <person name="Pati A."/>
            <person name="Ivanova N."/>
            <person name="Mavromatis K."/>
            <person name="Chen A."/>
            <person name="Palaniappan K."/>
            <person name="Land M."/>
            <person name="Hauser L."/>
            <person name="Chang Y.J."/>
            <person name="Jeffries C.D."/>
            <person name="Bristow J."/>
            <person name="Eisen J.A."/>
            <person name="Markowitz V."/>
            <person name="Hugenholtz P."/>
            <person name="Kyrpides N.C."/>
            <person name="Klenk H.P."/>
        </authorList>
    </citation>
    <scope>NUCLEOTIDE SEQUENCE [LARGE SCALE GENOMIC DNA]</scope>
    <source>
        <strain evidence="5">DSM 44728 / CIP 108903 / NRRL B-16338 / NBRC 102104 / LLR-40K-21</strain>
    </source>
</reference>
<dbReference type="eggNOG" id="COG3402">
    <property type="taxonomic scope" value="Bacteria"/>
</dbReference>
<feature type="transmembrane region" description="Helical" evidence="2">
    <location>
        <begin position="31"/>
        <end position="54"/>
    </location>
</feature>
<organism evidence="4 5">
    <name type="scientific">Stackebrandtia nassauensis (strain DSM 44728 / CIP 108903 / NRRL B-16338 / NBRC 102104 / LLR-40K-21)</name>
    <dbReference type="NCBI Taxonomy" id="446470"/>
    <lineage>
        <taxon>Bacteria</taxon>
        <taxon>Bacillati</taxon>
        <taxon>Actinomycetota</taxon>
        <taxon>Actinomycetes</taxon>
        <taxon>Glycomycetales</taxon>
        <taxon>Glycomycetaceae</taxon>
        <taxon>Stackebrandtia</taxon>
    </lineage>
</organism>
<dbReference type="STRING" id="446470.Snas_2820"/>
<accession>D3Q8C2</accession>
<evidence type="ECO:0000259" key="3">
    <source>
        <dbReference type="Pfam" id="PF03703"/>
    </source>
</evidence>
<feature type="compositionally biased region" description="Basic and acidic residues" evidence="1">
    <location>
        <begin position="1"/>
        <end position="14"/>
    </location>
</feature>
<keyword evidence="5" id="KW-1185">Reference proteome</keyword>
<dbReference type="Proteomes" id="UP000000844">
    <property type="component" value="Chromosome"/>
</dbReference>
<feature type="region of interest" description="Disordered" evidence="1">
    <location>
        <begin position="1"/>
        <end position="20"/>
    </location>
</feature>
<evidence type="ECO:0000256" key="1">
    <source>
        <dbReference type="SAM" id="MobiDB-lite"/>
    </source>
</evidence>
<dbReference type="PANTHER" id="PTHR34473:SF3">
    <property type="entry name" value="TRANSMEMBRANE PROTEIN-RELATED"/>
    <property type="match status" value="1"/>
</dbReference>
<evidence type="ECO:0000313" key="4">
    <source>
        <dbReference type="EMBL" id="ADD42496.1"/>
    </source>
</evidence>
<dbReference type="AlphaFoldDB" id="D3Q8C2"/>
<dbReference type="OrthoDB" id="3730669at2"/>
<dbReference type="InterPro" id="IPR005182">
    <property type="entry name" value="YdbS-like_PH"/>
</dbReference>
<dbReference type="HOGENOM" id="CLU_104197_4_0_11"/>
<protein>
    <submittedName>
        <fullName evidence="4">Membrane-flanked domain protein</fullName>
    </submittedName>
</protein>
<dbReference type="PANTHER" id="PTHR34473">
    <property type="entry name" value="UPF0699 TRANSMEMBRANE PROTEIN YDBS"/>
    <property type="match status" value="1"/>
</dbReference>
<keyword evidence="2" id="KW-0472">Membrane</keyword>
<dbReference type="Pfam" id="PF03703">
    <property type="entry name" value="bPH_2"/>
    <property type="match status" value="1"/>
</dbReference>
<keyword evidence="2" id="KW-0812">Transmembrane</keyword>
<feature type="domain" description="YdbS-like PH" evidence="3">
    <location>
        <begin position="84"/>
        <end position="160"/>
    </location>
</feature>
<proteinExistence type="predicted"/>
<dbReference type="EMBL" id="CP001778">
    <property type="protein sequence ID" value="ADD42496.1"/>
    <property type="molecule type" value="Genomic_DNA"/>
</dbReference>
<feature type="transmembrane region" description="Helical" evidence="2">
    <location>
        <begin position="60"/>
        <end position="78"/>
    </location>
</feature>
<name>D3Q8C2_STANL</name>